<reference evidence="1" key="1">
    <citation type="submission" date="2020-02" db="EMBL/GenBank/DDBJ databases">
        <authorList>
            <person name="Meier V. D."/>
        </authorList>
    </citation>
    <scope>NUCLEOTIDE SEQUENCE</scope>
    <source>
        <strain evidence="1">AVDCRST_MAG95</strain>
    </source>
</reference>
<name>A0A6J4I116_9BACT</name>
<organism evidence="1">
    <name type="scientific">uncultured Adhaeribacter sp</name>
    <dbReference type="NCBI Taxonomy" id="448109"/>
    <lineage>
        <taxon>Bacteria</taxon>
        <taxon>Pseudomonadati</taxon>
        <taxon>Bacteroidota</taxon>
        <taxon>Cytophagia</taxon>
        <taxon>Cytophagales</taxon>
        <taxon>Hymenobacteraceae</taxon>
        <taxon>Adhaeribacter</taxon>
        <taxon>environmental samples</taxon>
    </lineage>
</organism>
<sequence length="38" mass="4296">MGTPLGNKCCLQGWGRRYRAIKNRLQKAGGFCNNILEK</sequence>
<dbReference type="AlphaFoldDB" id="A0A6J4I116"/>
<evidence type="ECO:0000313" key="1">
    <source>
        <dbReference type="EMBL" id="CAA9237380.1"/>
    </source>
</evidence>
<gene>
    <name evidence="1" type="ORF">AVDCRST_MAG95-1280</name>
</gene>
<accession>A0A6J4I116</accession>
<dbReference type="EMBL" id="CADCTJ010000396">
    <property type="protein sequence ID" value="CAA9237380.1"/>
    <property type="molecule type" value="Genomic_DNA"/>
</dbReference>
<protein>
    <submittedName>
        <fullName evidence="1">Uncharacterized protein</fullName>
    </submittedName>
</protein>
<proteinExistence type="predicted"/>